<dbReference type="Pfam" id="PF13462">
    <property type="entry name" value="Thioredoxin_4"/>
    <property type="match status" value="1"/>
</dbReference>
<feature type="transmembrane region" description="Helical" evidence="3">
    <location>
        <begin position="9"/>
        <end position="27"/>
    </location>
</feature>
<sequence length="248" mass="26787">MKKSTLKSFYLWGGSFAVLALLVWGLVTVSGGYNSGTFTAVPLDLSSAAAFEHTKGPEDAAITIVEYSDFQCPYCKQAVPVVEQILAEYPDSVRLIYRHYPLRQVHQQTQLAAESAEAAGRQDKFWEMHDVLFANQEQWSGNLGARGIFESYAEALGLDVDLFKTDLQDRALAEKIQNDYASGNDAGVQGTPTFFINGVQLKASSYSGFVAAINAELARLEEVAAATVDAGASAEDPDTVGTEPVTAE</sequence>
<dbReference type="AlphaFoldDB" id="A0A2H0RN68"/>
<feature type="region of interest" description="Disordered" evidence="2">
    <location>
        <begin position="229"/>
        <end position="248"/>
    </location>
</feature>
<dbReference type="SUPFAM" id="SSF52833">
    <property type="entry name" value="Thioredoxin-like"/>
    <property type="match status" value="1"/>
</dbReference>
<evidence type="ECO:0000256" key="1">
    <source>
        <dbReference type="ARBA" id="ARBA00005791"/>
    </source>
</evidence>
<evidence type="ECO:0000256" key="2">
    <source>
        <dbReference type="SAM" id="MobiDB-lite"/>
    </source>
</evidence>
<protein>
    <recommendedName>
        <fullName evidence="4">Thioredoxin domain-containing protein</fullName>
    </recommendedName>
</protein>
<evidence type="ECO:0000313" key="6">
    <source>
        <dbReference type="Proteomes" id="UP000230084"/>
    </source>
</evidence>
<keyword evidence="3" id="KW-0472">Membrane</keyword>
<dbReference type="PANTHER" id="PTHR13887">
    <property type="entry name" value="GLUTATHIONE S-TRANSFERASE KAPPA"/>
    <property type="match status" value="1"/>
</dbReference>
<evidence type="ECO:0000259" key="4">
    <source>
        <dbReference type="PROSITE" id="PS51352"/>
    </source>
</evidence>
<dbReference type="Gene3D" id="3.40.30.10">
    <property type="entry name" value="Glutaredoxin"/>
    <property type="match status" value="1"/>
</dbReference>
<keyword evidence="3" id="KW-1133">Transmembrane helix</keyword>
<gene>
    <name evidence="5" type="ORF">COV06_00655</name>
</gene>
<comment type="caution">
    <text evidence="5">The sequence shown here is derived from an EMBL/GenBank/DDBJ whole genome shotgun (WGS) entry which is preliminary data.</text>
</comment>
<name>A0A2H0RN68_9BACT</name>
<reference evidence="5 6" key="1">
    <citation type="submission" date="2017-09" db="EMBL/GenBank/DDBJ databases">
        <title>Depth-based differentiation of microbial function through sediment-hosted aquifers and enrichment of novel symbionts in the deep terrestrial subsurface.</title>
        <authorList>
            <person name="Probst A.J."/>
            <person name="Ladd B."/>
            <person name="Jarett J.K."/>
            <person name="Geller-Mcgrath D.E."/>
            <person name="Sieber C.M."/>
            <person name="Emerson J.B."/>
            <person name="Anantharaman K."/>
            <person name="Thomas B.C."/>
            <person name="Malmstrom R."/>
            <person name="Stieglmeier M."/>
            <person name="Klingl A."/>
            <person name="Woyke T."/>
            <person name="Ryan C.M."/>
            <person name="Banfield J.F."/>
        </authorList>
    </citation>
    <scope>NUCLEOTIDE SEQUENCE [LARGE SCALE GENOMIC DNA]</scope>
    <source>
        <strain evidence="5">CG10_big_fil_rev_8_21_14_0_10_50_16</strain>
    </source>
</reference>
<organism evidence="5 6">
    <name type="scientific">Candidatus Uhrbacteria bacterium CG10_big_fil_rev_8_21_14_0_10_50_16</name>
    <dbReference type="NCBI Taxonomy" id="1975039"/>
    <lineage>
        <taxon>Bacteria</taxon>
        <taxon>Candidatus Uhriibacteriota</taxon>
    </lineage>
</organism>
<dbReference type="InterPro" id="IPR012336">
    <property type="entry name" value="Thioredoxin-like_fold"/>
</dbReference>
<comment type="similarity">
    <text evidence="1">Belongs to the thioredoxin family. DsbA subfamily.</text>
</comment>
<dbReference type="PANTHER" id="PTHR13887:SF55">
    <property type="entry name" value="SLR0313 PROTEIN"/>
    <property type="match status" value="1"/>
</dbReference>
<dbReference type="PROSITE" id="PS51352">
    <property type="entry name" value="THIOREDOXIN_2"/>
    <property type="match status" value="1"/>
</dbReference>
<dbReference type="InterPro" id="IPR036249">
    <property type="entry name" value="Thioredoxin-like_sf"/>
</dbReference>
<evidence type="ECO:0000313" key="5">
    <source>
        <dbReference type="EMBL" id="PIR47897.1"/>
    </source>
</evidence>
<dbReference type="Proteomes" id="UP000230084">
    <property type="component" value="Unassembled WGS sequence"/>
</dbReference>
<dbReference type="InterPro" id="IPR013766">
    <property type="entry name" value="Thioredoxin_domain"/>
</dbReference>
<accession>A0A2H0RN68</accession>
<proteinExistence type="inferred from homology"/>
<dbReference type="EMBL" id="PCYM01000001">
    <property type="protein sequence ID" value="PIR47897.1"/>
    <property type="molecule type" value="Genomic_DNA"/>
</dbReference>
<keyword evidence="3" id="KW-0812">Transmembrane</keyword>
<feature type="domain" description="Thioredoxin" evidence="4">
    <location>
        <begin position="29"/>
        <end position="218"/>
    </location>
</feature>
<evidence type="ECO:0000256" key="3">
    <source>
        <dbReference type="SAM" id="Phobius"/>
    </source>
</evidence>